<organism evidence="2">
    <name type="scientific">Oryza punctata</name>
    <name type="common">Red rice</name>
    <dbReference type="NCBI Taxonomy" id="4537"/>
    <lineage>
        <taxon>Eukaryota</taxon>
        <taxon>Viridiplantae</taxon>
        <taxon>Streptophyta</taxon>
        <taxon>Embryophyta</taxon>
        <taxon>Tracheophyta</taxon>
        <taxon>Spermatophyta</taxon>
        <taxon>Magnoliopsida</taxon>
        <taxon>Liliopsida</taxon>
        <taxon>Poales</taxon>
        <taxon>Poaceae</taxon>
        <taxon>BOP clade</taxon>
        <taxon>Oryzoideae</taxon>
        <taxon>Oryzeae</taxon>
        <taxon>Oryzinae</taxon>
        <taxon>Oryza</taxon>
    </lineage>
</organism>
<accession>A0A0E0MNS8</accession>
<name>A0A0E0MNS8_ORYPU</name>
<sequence length="168" mass="17603">MDTRDRDAGGEDAVVSGDSRGCEGASGEQDAGPLALSGERGRREEASAAAAAGEEADASPPPAIAGDSGVLAEGGEGGGGYVTPTSPRHRLQAPEVCPPAPRARSAPMPMPARRLRRELVMREMAASASPPGRKRIQANRDPDKVVDAFMRGLRRRLLPPEDEKKNPM</sequence>
<feature type="region of interest" description="Disordered" evidence="1">
    <location>
        <begin position="124"/>
        <end position="144"/>
    </location>
</feature>
<feature type="compositionally biased region" description="Gly residues" evidence="1">
    <location>
        <begin position="72"/>
        <end position="81"/>
    </location>
</feature>
<evidence type="ECO:0000256" key="1">
    <source>
        <dbReference type="SAM" id="MobiDB-lite"/>
    </source>
</evidence>
<protein>
    <submittedName>
        <fullName evidence="2">Uncharacterized protein</fullName>
    </submittedName>
</protein>
<proteinExistence type="predicted"/>
<dbReference type="Gramene" id="OPUNC12G14820.1">
    <property type="protein sequence ID" value="OPUNC12G14820.1"/>
    <property type="gene ID" value="OPUNC12G14820"/>
</dbReference>
<reference evidence="2" key="2">
    <citation type="submission" date="2018-05" db="EMBL/GenBank/DDBJ databases">
        <title>OpunRS2 (Oryza punctata Reference Sequence Version 2).</title>
        <authorList>
            <person name="Zhang J."/>
            <person name="Kudrna D."/>
            <person name="Lee S."/>
            <person name="Talag J."/>
            <person name="Welchert J."/>
            <person name="Wing R.A."/>
        </authorList>
    </citation>
    <scope>NUCLEOTIDE SEQUENCE [LARGE SCALE GENOMIC DNA]</scope>
</reference>
<dbReference type="OMA" id="TRVCGDD"/>
<feature type="region of interest" description="Disordered" evidence="1">
    <location>
        <begin position="1"/>
        <end position="111"/>
    </location>
</feature>
<dbReference type="HOGENOM" id="CLU_1417130_0_0_1"/>
<evidence type="ECO:0000313" key="2">
    <source>
        <dbReference type="EnsemblPlants" id="OPUNC12G14820.1"/>
    </source>
</evidence>
<keyword evidence="3" id="KW-1185">Reference proteome</keyword>
<reference evidence="2" key="1">
    <citation type="submission" date="2015-04" db="UniProtKB">
        <authorList>
            <consortium name="EnsemblPlants"/>
        </authorList>
    </citation>
    <scope>IDENTIFICATION</scope>
</reference>
<dbReference type="EnsemblPlants" id="OPUNC12G14820.1">
    <property type="protein sequence ID" value="OPUNC12G14820.1"/>
    <property type="gene ID" value="OPUNC12G14820"/>
</dbReference>
<dbReference type="AlphaFoldDB" id="A0A0E0MNS8"/>
<dbReference type="Proteomes" id="UP000026962">
    <property type="component" value="Chromosome 12"/>
</dbReference>
<evidence type="ECO:0000313" key="3">
    <source>
        <dbReference type="Proteomes" id="UP000026962"/>
    </source>
</evidence>